<dbReference type="InterPro" id="IPR052891">
    <property type="entry name" value="DNA-3mA_glycosylase"/>
</dbReference>
<dbReference type="GO" id="GO:0008725">
    <property type="term" value="F:DNA-3-methyladenine glycosylase activity"/>
    <property type="evidence" value="ECO:0007669"/>
    <property type="project" value="UniProtKB-EC"/>
</dbReference>
<keyword evidence="1" id="KW-0862">Zinc</keyword>
<gene>
    <name evidence="2" type="primary">tag</name>
    <name evidence="2" type="ORF">MBBAR_8c00020</name>
</gene>
<dbReference type="Gene3D" id="1.10.340.30">
    <property type="entry name" value="Hypothetical protein, domain 2"/>
    <property type="match status" value="1"/>
</dbReference>
<keyword evidence="3" id="KW-1185">Reference proteome</keyword>
<dbReference type="PANTHER" id="PTHR30037">
    <property type="entry name" value="DNA-3-METHYLADENINE GLYCOSYLASE 1"/>
    <property type="match status" value="1"/>
</dbReference>
<dbReference type="OrthoDB" id="76591at2157"/>
<keyword evidence="2" id="KW-0378">Hydrolase</keyword>
<keyword evidence="2" id="KW-0326">Glycosidase</keyword>
<comment type="caution">
    <text evidence="2">The sequence shown here is derived from an EMBL/GenBank/DDBJ whole genome shotgun (WGS) entry which is preliminary data.</text>
</comment>
<dbReference type="PANTHER" id="PTHR30037:SF4">
    <property type="entry name" value="DNA-3-METHYLADENINE GLYCOSYLASE I"/>
    <property type="match status" value="1"/>
</dbReference>
<reference evidence="2 3" key="1">
    <citation type="submission" date="2014-12" db="EMBL/GenBank/DDBJ databases">
        <title>Genome sequence of Methanobrevibacter arboriphilicus DH1, DSM1125.</title>
        <authorList>
            <person name="Poehlein A."/>
            <person name="Thauer R.K."/>
            <person name="Seedorf H."/>
            <person name="Daniel R."/>
        </authorList>
    </citation>
    <scope>NUCLEOTIDE SEQUENCE [LARGE SCALE GENOMIC DNA]</scope>
    <source>
        <strain evidence="2 3">DH1</strain>
    </source>
</reference>
<accession>A0A1V6N269</accession>
<dbReference type="EMBL" id="JXMW01000008">
    <property type="protein sequence ID" value="OQD58779.1"/>
    <property type="molecule type" value="Genomic_DNA"/>
</dbReference>
<feature type="binding site" evidence="1">
    <location>
        <position position="191"/>
    </location>
    <ligand>
        <name>Zn(2+)</name>
        <dbReference type="ChEBI" id="CHEBI:29105"/>
    </ligand>
</feature>
<keyword evidence="1" id="KW-0479">Metal-binding</keyword>
<dbReference type="GO" id="GO:0046872">
    <property type="term" value="F:metal ion binding"/>
    <property type="evidence" value="ECO:0007669"/>
    <property type="project" value="UniProtKB-KW"/>
</dbReference>
<dbReference type="Proteomes" id="UP000191661">
    <property type="component" value="Unassembled WGS sequence"/>
</dbReference>
<dbReference type="InterPro" id="IPR005019">
    <property type="entry name" value="Adenine_glyco"/>
</dbReference>
<feature type="binding site" evidence="1">
    <location>
        <position position="19"/>
    </location>
    <ligand>
        <name>Zn(2+)</name>
        <dbReference type="ChEBI" id="CHEBI:29105"/>
    </ligand>
</feature>
<evidence type="ECO:0000256" key="1">
    <source>
        <dbReference type="PIRSR" id="PIRSR605019-1"/>
    </source>
</evidence>
<proteinExistence type="predicted"/>
<dbReference type="SUPFAM" id="SSF48150">
    <property type="entry name" value="DNA-glycosylase"/>
    <property type="match status" value="1"/>
</dbReference>
<dbReference type="RefSeq" id="WP_080460310.1">
    <property type="nucleotide sequence ID" value="NZ_JXMW01000008.1"/>
</dbReference>
<organism evidence="2 3">
    <name type="scientific">Methanobrevibacter arboriphilus JCM 13429 = DSM 1125</name>
    <dbReference type="NCBI Taxonomy" id="1300164"/>
    <lineage>
        <taxon>Archaea</taxon>
        <taxon>Methanobacteriati</taxon>
        <taxon>Methanobacteriota</taxon>
        <taxon>Methanomada group</taxon>
        <taxon>Methanobacteria</taxon>
        <taxon>Methanobacteriales</taxon>
        <taxon>Methanobacteriaceae</taxon>
        <taxon>Methanobrevibacter</taxon>
    </lineage>
</organism>
<protein>
    <submittedName>
        <fullName evidence="2">DNA-3-methyladenine glycosylase I</fullName>
        <ecNumber evidence="2">3.2.2.20</ecNumber>
    </submittedName>
</protein>
<evidence type="ECO:0000313" key="2">
    <source>
        <dbReference type="EMBL" id="OQD58779.1"/>
    </source>
</evidence>
<feature type="binding site" evidence="1">
    <location>
        <position position="32"/>
    </location>
    <ligand>
        <name>Zn(2+)</name>
        <dbReference type="ChEBI" id="CHEBI:29105"/>
    </ligand>
</feature>
<sequence length="201" mass="23187">MSENGDENSNKELIDNKRCGWVGLDPLYIKYHDEEWGKEVTDDHKIFEFVVLESAQAGLSWITILKRREGYKNAFKGFNPEKVAKMTEKDVECLLQDSGIIRHRGKIEATITNAQHFLEIQKEFGSFSNYLRTFLPEGKPINNHWKTLSEVPSSTPLSETIAKDMKKHGFKFFGPVICYAFLQAIGYVNDHLEECPFKYTD</sequence>
<dbReference type="Pfam" id="PF03352">
    <property type="entry name" value="Adenine_glyco"/>
    <property type="match status" value="1"/>
</dbReference>
<dbReference type="GO" id="GO:0006284">
    <property type="term" value="P:base-excision repair"/>
    <property type="evidence" value="ECO:0007669"/>
    <property type="project" value="InterPro"/>
</dbReference>
<dbReference type="InterPro" id="IPR011257">
    <property type="entry name" value="DNA_glycosylase"/>
</dbReference>
<evidence type="ECO:0000313" key="3">
    <source>
        <dbReference type="Proteomes" id="UP000191661"/>
    </source>
</evidence>
<dbReference type="AlphaFoldDB" id="A0A1V6N269"/>
<dbReference type="EC" id="3.2.2.20" evidence="2"/>
<name>A0A1V6N269_METAZ</name>
<feature type="binding site" evidence="1">
    <location>
        <position position="195"/>
    </location>
    <ligand>
        <name>Zn(2+)</name>
        <dbReference type="ChEBI" id="CHEBI:29105"/>
    </ligand>
</feature>